<comment type="caution">
    <text evidence="1">The sequence shown here is derived from an EMBL/GenBank/DDBJ whole genome shotgun (WGS) entry which is preliminary data.</text>
</comment>
<protein>
    <submittedName>
        <fullName evidence="1">Uncharacterized protein</fullName>
    </submittedName>
</protein>
<dbReference type="EMBL" id="JAPWTJ010001736">
    <property type="protein sequence ID" value="KAJ8969730.1"/>
    <property type="molecule type" value="Genomic_DNA"/>
</dbReference>
<sequence length="99" mass="11236">MEKIDYARWNNYRDPKALRCSEQVNSRLIIIIARIPIQNVNVAVIRFPFFGELARGNADCDVASVTTVSGTHAPTGKICWGDLIFEENFDKFDLKKMAT</sequence>
<accession>A0ABQ9IZ91</accession>
<evidence type="ECO:0000313" key="2">
    <source>
        <dbReference type="Proteomes" id="UP001162164"/>
    </source>
</evidence>
<gene>
    <name evidence="1" type="ORF">NQ317_003329</name>
</gene>
<organism evidence="1 2">
    <name type="scientific">Molorchus minor</name>
    <dbReference type="NCBI Taxonomy" id="1323400"/>
    <lineage>
        <taxon>Eukaryota</taxon>
        <taxon>Metazoa</taxon>
        <taxon>Ecdysozoa</taxon>
        <taxon>Arthropoda</taxon>
        <taxon>Hexapoda</taxon>
        <taxon>Insecta</taxon>
        <taxon>Pterygota</taxon>
        <taxon>Neoptera</taxon>
        <taxon>Endopterygota</taxon>
        <taxon>Coleoptera</taxon>
        <taxon>Polyphaga</taxon>
        <taxon>Cucujiformia</taxon>
        <taxon>Chrysomeloidea</taxon>
        <taxon>Cerambycidae</taxon>
        <taxon>Lamiinae</taxon>
        <taxon>Monochamini</taxon>
        <taxon>Molorchus</taxon>
    </lineage>
</organism>
<keyword evidence="2" id="KW-1185">Reference proteome</keyword>
<proteinExistence type="predicted"/>
<reference evidence="1" key="1">
    <citation type="journal article" date="2023" name="Insect Mol. Biol.">
        <title>Genome sequencing provides insights into the evolution of gene families encoding plant cell wall-degrading enzymes in longhorned beetles.</title>
        <authorList>
            <person name="Shin N.R."/>
            <person name="Okamura Y."/>
            <person name="Kirsch R."/>
            <person name="Pauchet Y."/>
        </authorList>
    </citation>
    <scope>NUCLEOTIDE SEQUENCE</scope>
    <source>
        <strain evidence="1">MMC_N1</strain>
    </source>
</reference>
<dbReference type="Proteomes" id="UP001162164">
    <property type="component" value="Unassembled WGS sequence"/>
</dbReference>
<name>A0ABQ9IZ91_9CUCU</name>
<evidence type="ECO:0000313" key="1">
    <source>
        <dbReference type="EMBL" id="KAJ8969730.1"/>
    </source>
</evidence>